<organism evidence="2 3">
    <name type="scientific">Mycobacterium phage XFactor</name>
    <dbReference type="NCBI Taxonomy" id="1698715"/>
    <lineage>
        <taxon>Viruses</taxon>
        <taxon>Duplodnaviria</taxon>
        <taxon>Heunggongvirae</taxon>
        <taxon>Uroviricota</taxon>
        <taxon>Caudoviricetes</taxon>
        <taxon>Gracegardnervirinae</taxon>
        <taxon>Cheoctovirus</taxon>
        <taxon>Cheoctovirus xfactor</taxon>
    </lineage>
</organism>
<feature type="compositionally biased region" description="Polar residues" evidence="1">
    <location>
        <begin position="31"/>
        <end position="46"/>
    </location>
</feature>
<proteinExistence type="predicted"/>
<dbReference type="EMBL" id="KT281795">
    <property type="protein sequence ID" value="ALA48815.1"/>
    <property type="molecule type" value="Genomic_DNA"/>
</dbReference>
<name>A0A0K2FPK7_9CAUD</name>
<keyword evidence="3" id="KW-1185">Reference proteome</keyword>
<dbReference type="Proteomes" id="UP000204305">
    <property type="component" value="Segment"/>
</dbReference>
<evidence type="ECO:0000313" key="2">
    <source>
        <dbReference type="EMBL" id="ALA48815.1"/>
    </source>
</evidence>
<evidence type="ECO:0000256" key="1">
    <source>
        <dbReference type="SAM" id="MobiDB-lite"/>
    </source>
</evidence>
<dbReference type="KEGG" id="vg:26635200"/>
<dbReference type="RefSeq" id="YP_009208808.1">
    <property type="nucleotide sequence ID" value="NC_028910.1"/>
</dbReference>
<evidence type="ECO:0000313" key="3">
    <source>
        <dbReference type="Proteomes" id="UP000204305"/>
    </source>
</evidence>
<gene>
    <name evidence="2" type="ORF">XFACTOR_67</name>
</gene>
<protein>
    <submittedName>
        <fullName evidence="2">Uncharacterized protein</fullName>
    </submittedName>
</protein>
<feature type="region of interest" description="Disordered" evidence="1">
    <location>
        <begin position="1"/>
        <end position="46"/>
    </location>
</feature>
<accession>A0A0K2FPK7</accession>
<dbReference type="OrthoDB" id="28147at10239"/>
<reference evidence="2 3" key="1">
    <citation type="submission" date="2015-07" db="EMBL/GenBank/DDBJ databases">
        <authorList>
            <person name="Honono X."/>
            <person name="Tshabalala N."/>
            <person name="Mkhize Z."/>
            <person name="Zwane T."/>
            <person name="Larsen M.H."/>
            <person name="Russell D.A."/>
            <person name="Bowman C.A."/>
            <person name="Pope W.H."/>
            <person name="Mavrich T.N."/>
            <person name="Guerrero C.A."/>
            <person name="Jacobs-Sera D."/>
            <person name="Hendrix R.W."/>
            <person name="Hatfull G.F."/>
        </authorList>
    </citation>
    <scope>NUCLEOTIDE SEQUENCE [LARGE SCALE GENOMIC DNA]</scope>
</reference>
<dbReference type="GeneID" id="26635200"/>
<sequence>MTMYAPPLSGGKAKKGPELTSSVEDFPASRSLLQDSNKASTTSDGCGQTWHESYATWDRDTSSWKTLQLSFEIPSLSDGCSVTFTNSGSMRNGQLSQRAPWVPHTDVAACTSWRTPVARDYKGYTKREGESICNQLRRIYGGSGRPNPTWLAWLMGFPVEWCEIPSKPSETLSSPRSRAHRPDDPGGHCMITVACGECARTQGRPVTAEFTTTDEAQHFIRRHHALADHRAHIQEHHDVPVV</sequence>